<reference evidence="4" key="1">
    <citation type="submission" date="2016-10" db="EMBL/GenBank/DDBJ databases">
        <authorList>
            <person name="Jeantristanb JTB J.-T."/>
            <person name="Ricardo R."/>
        </authorList>
    </citation>
    <scope>NUCLEOTIDE SEQUENCE [LARGE SCALE GENOMIC DNA]</scope>
</reference>
<feature type="region of interest" description="Disordered" evidence="1">
    <location>
        <begin position="107"/>
        <end position="146"/>
    </location>
</feature>
<feature type="domain" description="CxC1-like cysteine cluster associated with KDZ transposases" evidence="2">
    <location>
        <begin position="244"/>
        <end position="298"/>
    </location>
</feature>
<accession>A0A2X0L1M3</accession>
<evidence type="ECO:0000313" key="3">
    <source>
        <dbReference type="EMBL" id="SCZ89453.1"/>
    </source>
</evidence>
<evidence type="ECO:0000259" key="2">
    <source>
        <dbReference type="Pfam" id="PF18802"/>
    </source>
</evidence>
<dbReference type="AlphaFoldDB" id="A0A2X0L1M3"/>
<dbReference type="Proteomes" id="UP000249723">
    <property type="component" value="Unassembled WGS sequence"/>
</dbReference>
<keyword evidence="4" id="KW-1185">Reference proteome</keyword>
<proteinExistence type="predicted"/>
<sequence>MGKRSVLNVRLPREKPSDHPDHPDFRQYARGPFIFVTPYRTIIDRGGRKRRRKSTVDANHTTEPTPAPTLTPAPSTSRVQQSDHITDASIADNSTADAFDQHFLDNIAYSPVPDSPPPPPSTHRQLGESARSPGPASIPPSTARRQTYPEYITLEAELRKSQRAKLLGRFLEFRDQSNLRLQPLVSEDDPNDQEAPPPCACSHTLAREVIMYDYEACTCKVVRLMGFSREFERAFICESSALSVHRVQITFCASEPPCLTDAERLAQLGFMSATAFMPVTAFSFRLMDQSDSKWKVSPGAVTGHVDGIANLHFDRMGWGRNHYNGHKWDKELRKQFQRAVDEFQALEAVEHDVGEQGTTDSPYL</sequence>
<dbReference type="InterPro" id="IPR041320">
    <property type="entry name" value="CxC1"/>
</dbReference>
<gene>
    <name evidence="3" type="ORF">BZ3500_MVSOF-1268-A1-R1_CHR1-1G01189</name>
</gene>
<protein>
    <submittedName>
        <fullName evidence="3">BZ3500_MvSof-1268-A1-R1_Chr1-1g01189 protein</fullName>
    </submittedName>
</protein>
<feature type="region of interest" description="Disordered" evidence="1">
    <location>
        <begin position="1"/>
        <end position="82"/>
    </location>
</feature>
<evidence type="ECO:0000256" key="1">
    <source>
        <dbReference type="SAM" id="MobiDB-lite"/>
    </source>
</evidence>
<organism evidence="3 4">
    <name type="scientific">Microbotryum saponariae</name>
    <dbReference type="NCBI Taxonomy" id="289078"/>
    <lineage>
        <taxon>Eukaryota</taxon>
        <taxon>Fungi</taxon>
        <taxon>Dikarya</taxon>
        <taxon>Basidiomycota</taxon>
        <taxon>Pucciniomycotina</taxon>
        <taxon>Microbotryomycetes</taxon>
        <taxon>Microbotryales</taxon>
        <taxon>Microbotryaceae</taxon>
        <taxon>Microbotryum</taxon>
    </lineage>
</organism>
<dbReference type="EMBL" id="FMWP01000013">
    <property type="protein sequence ID" value="SCZ89453.1"/>
    <property type="molecule type" value="Genomic_DNA"/>
</dbReference>
<dbReference type="OrthoDB" id="2540661at2759"/>
<evidence type="ECO:0000313" key="4">
    <source>
        <dbReference type="Proteomes" id="UP000249723"/>
    </source>
</evidence>
<name>A0A2X0L1M3_9BASI</name>
<feature type="compositionally biased region" description="Basic and acidic residues" evidence="1">
    <location>
        <begin position="11"/>
        <end position="27"/>
    </location>
</feature>
<dbReference type="Pfam" id="PF18802">
    <property type="entry name" value="CxC1"/>
    <property type="match status" value="1"/>
</dbReference>